<dbReference type="SUPFAM" id="SSF53927">
    <property type="entry name" value="Cytidine deaminase-like"/>
    <property type="match status" value="1"/>
</dbReference>
<dbReference type="GO" id="GO:0003824">
    <property type="term" value="F:catalytic activity"/>
    <property type="evidence" value="ECO:0007669"/>
    <property type="project" value="InterPro"/>
</dbReference>
<dbReference type="InterPro" id="IPR002125">
    <property type="entry name" value="CMP_dCMP_dom"/>
</dbReference>
<feature type="domain" description="CMP/dCMP-type deaminase" evidence="1">
    <location>
        <begin position="1"/>
        <end position="81"/>
    </location>
</feature>
<dbReference type="AlphaFoldDB" id="A0A0G1LJB7"/>
<dbReference type="Pfam" id="PF00383">
    <property type="entry name" value="dCMP_cyt_deam_1"/>
    <property type="match status" value="1"/>
</dbReference>
<organism evidence="2 3">
    <name type="scientific">candidate division WWE3 bacterium GW2011_GWB1_44_4</name>
    <dbReference type="NCBI Taxonomy" id="1619116"/>
    <lineage>
        <taxon>Bacteria</taxon>
        <taxon>Katanobacteria</taxon>
    </lineage>
</organism>
<comment type="caution">
    <text evidence="2">The sequence shown here is derived from an EMBL/GenBank/DDBJ whole genome shotgun (WGS) entry which is preliminary data.</text>
</comment>
<gene>
    <name evidence="2" type="ORF">UW65_C0032G0006</name>
</gene>
<dbReference type="Gene3D" id="3.40.140.10">
    <property type="entry name" value="Cytidine Deaminase, domain 2"/>
    <property type="match status" value="1"/>
</dbReference>
<evidence type="ECO:0000313" key="3">
    <source>
        <dbReference type="Proteomes" id="UP000034783"/>
    </source>
</evidence>
<accession>A0A0G1LJB7</accession>
<protein>
    <submittedName>
        <fullName evidence="2">Deoxycytidylate deaminase</fullName>
    </submittedName>
</protein>
<sequence>MREKEGLRGGKDIHKVCSIHAEASCIAQCAKAGLSVQDAAVYVSTFPCIICARLLAKSGIAKLFFMAEYPGGREAQSLLVNNDVKVIHITKELVWGKQS</sequence>
<dbReference type="Proteomes" id="UP000034783">
    <property type="component" value="Unassembled WGS sequence"/>
</dbReference>
<dbReference type="PROSITE" id="PS51747">
    <property type="entry name" value="CYT_DCMP_DEAMINASES_2"/>
    <property type="match status" value="1"/>
</dbReference>
<evidence type="ECO:0000313" key="2">
    <source>
        <dbReference type="EMBL" id="KKT68907.1"/>
    </source>
</evidence>
<reference evidence="2 3" key="1">
    <citation type="journal article" date="2015" name="Nature">
        <title>rRNA introns, odd ribosomes, and small enigmatic genomes across a large radiation of phyla.</title>
        <authorList>
            <person name="Brown C.T."/>
            <person name="Hug L.A."/>
            <person name="Thomas B.C."/>
            <person name="Sharon I."/>
            <person name="Castelle C.J."/>
            <person name="Singh A."/>
            <person name="Wilkins M.J."/>
            <person name="Williams K.H."/>
            <person name="Banfield J.F."/>
        </authorList>
    </citation>
    <scope>NUCLEOTIDE SEQUENCE [LARGE SCALE GENOMIC DNA]</scope>
</reference>
<evidence type="ECO:0000259" key="1">
    <source>
        <dbReference type="PROSITE" id="PS51747"/>
    </source>
</evidence>
<proteinExistence type="predicted"/>
<dbReference type="EMBL" id="LCJD01000032">
    <property type="protein sequence ID" value="KKT68907.1"/>
    <property type="molecule type" value="Genomic_DNA"/>
</dbReference>
<dbReference type="InterPro" id="IPR016193">
    <property type="entry name" value="Cytidine_deaminase-like"/>
</dbReference>
<name>A0A0G1LJB7_UNCKA</name>